<accession>A0A3A8NPR3</accession>
<keyword evidence="1" id="KW-1133">Transmembrane helix</keyword>
<dbReference type="OrthoDB" id="5514852at2"/>
<reference evidence="4" key="1">
    <citation type="submission" date="2018-09" db="EMBL/GenBank/DDBJ databases">
        <authorList>
            <person name="Livingstone P.G."/>
            <person name="Whitworth D.E."/>
        </authorList>
    </citation>
    <scope>NUCLEOTIDE SEQUENCE [LARGE SCALE GENOMIC DNA]</scope>
    <source>
        <strain evidence="4">CA040B</strain>
    </source>
</reference>
<evidence type="ECO:0000259" key="2">
    <source>
        <dbReference type="Pfam" id="PF05569"/>
    </source>
</evidence>
<dbReference type="EMBL" id="RAWG01000025">
    <property type="protein sequence ID" value="RKH46218.1"/>
    <property type="molecule type" value="Genomic_DNA"/>
</dbReference>
<feature type="transmembrane region" description="Helical" evidence="1">
    <location>
        <begin position="295"/>
        <end position="320"/>
    </location>
</feature>
<dbReference type="InterPro" id="IPR052173">
    <property type="entry name" value="Beta-lactam_resp_regulator"/>
</dbReference>
<dbReference type="Pfam" id="PF05569">
    <property type="entry name" value="Peptidase_M56"/>
    <property type="match status" value="1"/>
</dbReference>
<dbReference type="Proteomes" id="UP000273405">
    <property type="component" value="Unassembled WGS sequence"/>
</dbReference>
<organism evidence="3 4">
    <name type="scientific">Corallococcus sicarius</name>
    <dbReference type="NCBI Taxonomy" id="2316726"/>
    <lineage>
        <taxon>Bacteria</taxon>
        <taxon>Pseudomonadati</taxon>
        <taxon>Myxococcota</taxon>
        <taxon>Myxococcia</taxon>
        <taxon>Myxococcales</taxon>
        <taxon>Cystobacterineae</taxon>
        <taxon>Myxococcaceae</taxon>
        <taxon>Corallococcus</taxon>
    </lineage>
</organism>
<protein>
    <recommendedName>
        <fullName evidence="2">Peptidase M56 domain-containing protein</fullName>
    </recommendedName>
</protein>
<evidence type="ECO:0000256" key="1">
    <source>
        <dbReference type="SAM" id="Phobius"/>
    </source>
</evidence>
<name>A0A3A8NPR3_9BACT</name>
<feature type="transmembrane region" description="Helical" evidence="1">
    <location>
        <begin position="48"/>
        <end position="68"/>
    </location>
</feature>
<feature type="transmembrane region" description="Helical" evidence="1">
    <location>
        <begin position="12"/>
        <end position="36"/>
    </location>
</feature>
<evidence type="ECO:0000313" key="3">
    <source>
        <dbReference type="EMBL" id="RKH46218.1"/>
    </source>
</evidence>
<dbReference type="AlphaFoldDB" id="A0A3A8NPR3"/>
<dbReference type="PANTHER" id="PTHR34978:SF3">
    <property type="entry name" value="SLR0241 PROTEIN"/>
    <property type="match status" value="1"/>
</dbReference>
<feature type="domain" description="Peptidase M56" evidence="2">
    <location>
        <begin position="161"/>
        <end position="279"/>
    </location>
</feature>
<dbReference type="PANTHER" id="PTHR34978">
    <property type="entry name" value="POSSIBLE SENSOR-TRANSDUCER PROTEIN BLAR"/>
    <property type="match status" value="1"/>
</dbReference>
<dbReference type="InterPro" id="IPR008756">
    <property type="entry name" value="Peptidase_M56"/>
</dbReference>
<evidence type="ECO:0000313" key="4">
    <source>
        <dbReference type="Proteomes" id="UP000273405"/>
    </source>
</evidence>
<keyword evidence="1" id="KW-0472">Membrane</keyword>
<sequence>MIAALAFLLECAAVAAAVGVLASLLVAGVFLLPWGVPRSRPALRAEGAFVLGTLPAVVALAVVAAAAAPSLSAVLGWSRDHCGSHGHHLHLCILHSSGLRPVLAVVGALSLAVFSFRAGGLVWRVMRTRSRLAALEALGSWRPGLFPVVAVPGAPRLCHAAGVLHRRILISASLEGALAPLELRGALAHEEAHLRRRDPLAALLLSFAGLLVPPPLARVFLSAYQTAAEEACDAEAVLAVGDGTVVAGALVKMASLQRRASSVAGVPAFGQVALEQRVRQLLDAEVRPAVPSRALLFATGVGAGVLCVALLHAAVLHHAVETALHFFS</sequence>
<comment type="caution">
    <text evidence="3">The sequence shown here is derived from an EMBL/GenBank/DDBJ whole genome shotgun (WGS) entry which is preliminary data.</text>
</comment>
<proteinExistence type="predicted"/>
<keyword evidence="4" id="KW-1185">Reference proteome</keyword>
<gene>
    <name evidence="3" type="ORF">D7X12_05970</name>
</gene>
<keyword evidence="1" id="KW-0812">Transmembrane</keyword>
<dbReference type="RefSeq" id="WP_120624293.1">
    <property type="nucleotide sequence ID" value="NZ_RAWG01000025.1"/>
</dbReference>
<feature type="transmembrane region" description="Helical" evidence="1">
    <location>
        <begin position="102"/>
        <end position="123"/>
    </location>
</feature>